<comment type="function">
    <text evidence="1 8">Attaches a formyl group to the free amino group of methionyl-tRNA(fMet). The formyl group appears to play a dual role in the initiator identity of N-formylmethionyl-tRNA by promoting its recognition by IF2 and preventing the misappropriation of this tRNA by the elongation apparatus.</text>
</comment>
<evidence type="ECO:0000313" key="12">
    <source>
        <dbReference type="Proteomes" id="UP000188603"/>
    </source>
</evidence>
<dbReference type="AlphaFoldDB" id="A0A1U9K6B3"/>
<dbReference type="Gene3D" id="3.10.25.10">
    <property type="entry name" value="Formyl transferase, C-terminal domain"/>
    <property type="match status" value="1"/>
</dbReference>
<evidence type="ECO:0000256" key="2">
    <source>
        <dbReference type="ARBA" id="ARBA00010699"/>
    </source>
</evidence>
<dbReference type="CDD" id="cd08704">
    <property type="entry name" value="Met_tRNA_FMT_C"/>
    <property type="match status" value="1"/>
</dbReference>
<dbReference type="SUPFAM" id="SSF53328">
    <property type="entry name" value="Formyltransferase"/>
    <property type="match status" value="1"/>
</dbReference>
<evidence type="ECO:0000256" key="7">
    <source>
        <dbReference type="ARBA" id="ARBA00048558"/>
    </source>
</evidence>
<dbReference type="PROSITE" id="PS00373">
    <property type="entry name" value="GART"/>
    <property type="match status" value="1"/>
</dbReference>
<evidence type="ECO:0000256" key="8">
    <source>
        <dbReference type="HAMAP-Rule" id="MF_00182"/>
    </source>
</evidence>
<dbReference type="Pfam" id="PF00551">
    <property type="entry name" value="Formyl_trans_N"/>
    <property type="match status" value="1"/>
</dbReference>
<dbReference type="EMBL" id="CP019699">
    <property type="protein sequence ID" value="AQS55556.1"/>
    <property type="molecule type" value="Genomic_DNA"/>
</dbReference>
<dbReference type="InterPro" id="IPR011034">
    <property type="entry name" value="Formyl_transferase-like_C_sf"/>
</dbReference>
<evidence type="ECO:0000259" key="9">
    <source>
        <dbReference type="Pfam" id="PF00551"/>
    </source>
</evidence>
<keyword evidence="5 8" id="KW-0808">Transferase</keyword>
<dbReference type="InterPro" id="IPR041711">
    <property type="entry name" value="Met-tRNA-FMT_N"/>
</dbReference>
<dbReference type="InterPro" id="IPR044135">
    <property type="entry name" value="Met-tRNA-FMT_C"/>
</dbReference>
<evidence type="ECO:0000313" key="11">
    <source>
        <dbReference type="EMBL" id="AQS55556.1"/>
    </source>
</evidence>
<dbReference type="FunFam" id="3.40.50.12230:FF:000001">
    <property type="entry name" value="Methionyl-tRNA formyltransferase"/>
    <property type="match status" value="1"/>
</dbReference>
<comment type="catalytic activity">
    <reaction evidence="7 8">
        <text>L-methionyl-tRNA(fMet) + (6R)-10-formyltetrahydrofolate = N-formyl-L-methionyl-tRNA(fMet) + (6S)-5,6,7,8-tetrahydrofolate + H(+)</text>
        <dbReference type="Rhea" id="RHEA:24380"/>
        <dbReference type="Rhea" id="RHEA-COMP:9952"/>
        <dbReference type="Rhea" id="RHEA-COMP:9953"/>
        <dbReference type="ChEBI" id="CHEBI:15378"/>
        <dbReference type="ChEBI" id="CHEBI:57453"/>
        <dbReference type="ChEBI" id="CHEBI:78530"/>
        <dbReference type="ChEBI" id="CHEBI:78844"/>
        <dbReference type="ChEBI" id="CHEBI:195366"/>
        <dbReference type="EC" id="2.1.2.9"/>
    </reaction>
</comment>
<gene>
    <name evidence="8" type="primary">fmt</name>
    <name evidence="11" type="ORF">B0W44_06935</name>
</gene>
<dbReference type="Proteomes" id="UP000188603">
    <property type="component" value="Chromosome"/>
</dbReference>
<protein>
    <recommendedName>
        <fullName evidence="4 8">Methionyl-tRNA formyltransferase</fullName>
        <ecNumber evidence="3 8">2.1.2.9</ecNumber>
    </recommendedName>
</protein>
<dbReference type="InterPro" id="IPR005794">
    <property type="entry name" value="Fmt"/>
</dbReference>
<evidence type="ECO:0000256" key="3">
    <source>
        <dbReference type="ARBA" id="ARBA00012261"/>
    </source>
</evidence>
<name>A0A1U9K6B3_9BACL</name>
<dbReference type="Gene3D" id="3.40.50.170">
    <property type="entry name" value="Formyl transferase, N-terminal domain"/>
    <property type="match status" value="1"/>
</dbReference>
<evidence type="ECO:0000256" key="6">
    <source>
        <dbReference type="ARBA" id="ARBA00022917"/>
    </source>
</evidence>
<dbReference type="GO" id="GO:0004479">
    <property type="term" value="F:methionyl-tRNA formyltransferase activity"/>
    <property type="evidence" value="ECO:0007669"/>
    <property type="project" value="UniProtKB-UniRule"/>
</dbReference>
<evidence type="ECO:0000256" key="5">
    <source>
        <dbReference type="ARBA" id="ARBA00022679"/>
    </source>
</evidence>
<evidence type="ECO:0000256" key="1">
    <source>
        <dbReference type="ARBA" id="ARBA00002606"/>
    </source>
</evidence>
<dbReference type="PANTHER" id="PTHR11138">
    <property type="entry name" value="METHIONYL-TRNA FORMYLTRANSFERASE"/>
    <property type="match status" value="1"/>
</dbReference>
<dbReference type="InterPro" id="IPR001555">
    <property type="entry name" value="GART_AS"/>
</dbReference>
<dbReference type="SUPFAM" id="SSF50486">
    <property type="entry name" value="FMT C-terminal domain-like"/>
    <property type="match status" value="1"/>
</dbReference>
<dbReference type="PANTHER" id="PTHR11138:SF5">
    <property type="entry name" value="METHIONYL-TRNA FORMYLTRANSFERASE, MITOCHONDRIAL"/>
    <property type="match status" value="1"/>
</dbReference>
<reference evidence="11 12" key="1">
    <citation type="journal article" date="2015" name="Int. J. Syst. Evol. Microbiol.">
        <title>Novibacillus thermophilus gen. nov., sp. nov., a Gram-staining-negative and moderately thermophilic member of the family Thermoactinomycetaceae.</title>
        <authorList>
            <person name="Yang G."/>
            <person name="Chen J."/>
            <person name="Zhou S."/>
        </authorList>
    </citation>
    <scope>NUCLEOTIDE SEQUENCE [LARGE SCALE GENOMIC DNA]</scope>
    <source>
        <strain evidence="11 12">SG-1</strain>
    </source>
</reference>
<dbReference type="InterPro" id="IPR005793">
    <property type="entry name" value="Formyl_trans_C"/>
</dbReference>
<comment type="similarity">
    <text evidence="2 8">Belongs to the Fmt family.</text>
</comment>
<dbReference type="InterPro" id="IPR002376">
    <property type="entry name" value="Formyl_transf_N"/>
</dbReference>
<dbReference type="FunFam" id="3.40.50.170:FF:000004">
    <property type="entry name" value="Methionyl-tRNA formyltransferase"/>
    <property type="match status" value="1"/>
</dbReference>
<organism evidence="11 12">
    <name type="scientific">Novibacillus thermophilus</name>
    <dbReference type="NCBI Taxonomy" id="1471761"/>
    <lineage>
        <taxon>Bacteria</taxon>
        <taxon>Bacillati</taxon>
        <taxon>Bacillota</taxon>
        <taxon>Bacilli</taxon>
        <taxon>Bacillales</taxon>
        <taxon>Thermoactinomycetaceae</taxon>
        <taxon>Novibacillus</taxon>
    </lineage>
</organism>
<evidence type="ECO:0000259" key="10">
    <source>
        <dbReference type="Pfam" id="PF02911"/>
    </source>
</evidence>
<proteinExistence type="inferred from homology"/>
<evidence type="ECO:0000256" key="4">
    <source>
        <dbReference type="ARBA" id="ARBA00016014"/>
    </source>
</evidence>
<dbReference type="OrthoDB" id="9802815at2"/>
<dbReference type="NCBIfam" id="TIGR00460">
    <property type="entry name" value="fmt"/>
    <property type="match status" value="1"/>
</dbReference>
<dbReference type="Pfam" id="PF02911">
    <property type="entry name" value="Formyl_trans_C"/>
    <property type="match status" value="1"/>
</dbReference>
<feature type="binding site" evidence="8">
    <location>
        <begin position="111"/>
        <end position="114"/>
    </location>
    <ligand>
        <name>(6S)-5,6,7,8-tetrahydrofolate</name>
        <dbReference type="ChEBI" id="CHEBI:57453"/>
    </ligand>
</feature>
<dbReference type="HAMAP" id="MF_00182">
    <property type="entry name" value="Formyl_trans"/>
    <property type="match status" value="1"/>
</dbReference>
<dbReference type="EC" id="2.1.2.9" evidence="3 8"/>
<dbReference type="KEGG" id="ntr:B0W44_06935"/>
<keyword evidence="12" id="KW-1185">Reference proteome</keyword>
<dbReference type="CDD" id="cd08646">
    <property type="entry name" value="FMT_core_Met-tRNA-FMT_N"/>
    <property type="match status" value="1"/>
</dbReference>
<feature type="domain" description="Formyl transferase N-terminal" evidence="9">
    <location>
        <begin position="4"/>
        <end position="178"/>
    </location>
</feature>
<accession>A0A1U9K6B3</accession>
<dbReference type="InterPro" id="IPR037022">
    <property type="entry name" value="Formyl_trans_C_sf"/>
</dbReference>
<feature type="domain" description="Formyl transferase C-terminal" evidence="10">
    <location>
        <begin position="206"/>
        <end position="303"/>
    </location>
</feature>
<dbReference type="STRING" id="1471761.B0W44_06935"/>
<keyword evidence="6 8" id="KW-0648">Protein biosynthesis</keyword>
<dbReference type="RefSeq" id="WP_077719422.1">
    <property type="nucleotide sequence ID" value="NZ_CP019699.1"/>
</dbReference>
<dbReference type="GO" id="GO:0005829">
    <property type="term" value="C:cytosol"/>
    <property type="evidence" value="ECO:0007669"/>
    <property type="project" value="TreeGrafter"/>
</dbReference>
<dbReference type="InterPro" id="IPR036477">
    <property type="entry name" value="Formyl_transf_N_sf"/>
</dbReference>
<sequence>MTVKVVFMGTPDFAVPSLHALVDLGYTIQCVVTQPDRPKGRERKITPPPVKVAAESLGLPVWQPDKISRNEAVKKLLSLKPDVIVTAAFGQILPKAVLDAPRHGCINVHASLLPKYRGGAPIHRAIMEGETETGVTLMYMVEQLDAGDILTQCKVPIDKEDTVGTLHDKLSQAGADLLRNSLPSILNGEIEPKAQDERLATYAPTIKREDERIDWEMSAEAIHNHVRGLNPWPVAFTTCGGKLLKVWRTEVVNTRATAAPPGSVTRVANGDLTVATGKGELRLLEVQPAGKKRMDVAQFLRGNALQPGTRLGDAHERS</sequence>